<name>A0A7S4E5Y1_9STRA</name>
<reference evidence="2" key="2">
    <citation type="submission" date="2021-11" db="EMBL/GenBank/DDBJ databases">
        <authorList>
            <consortium name="Genoscope - CEA"/>
            <person name="William W."/>
        </authorList>
    </citation>
    <scope>NUCLEOTIDE SEQUENCE</scope>
</reference>
<dbReference type="GO" id="GO:0005737">
    <property type="term" value="C:cytoplasm"/>
    <property type="evidence" value="ECO:0007669"/>
    <property type="project" value="TreeGrafter"/>
</dbReference>
<dbReference type="PANTHER" id="PTHR48100:SF1">
    <property type="entry name" value="HISTIDINE PHOSPHATASE FAMILY PROTEIN-RELATED"/>
    <property type="match status" value="1"/>
</dbReference>
<sequence>MRYVTTFIMASMMREAPALADKKLYSASAMATAQIEGKQHYDELERQGVLGIVRKTRIRGRLADGVPMREGEKMLHLIRHGQGFHNLLGDLYRDFGKTVDSTGGDKSGNPYVRPEIEDSPLTAVGRQQAKALRPTTRALTGIELVVLSPLQRAAQTAALAMPHLKDIVPWIGHPLVQETSGVNVCDRRRDRSEIQDDFPWVEWGRLDSEKDEFFDPDERESARSVSDRGYDFMRWVRARPESEIIVATHSAWLFTLLNTVIEADSSDLSSWFLTGELRSVIVSFEDRASPDEL</sequence>
<dbReference type="EMBL" id="CAKKNE010000001">
    <property type="protein sequence ID" value="CAH0366823.1"/>
    <property type="molecule type" value="Genomic_DNA"/>
</dbReference>
<dbReference type="SMART" id="SM00855">
    <property type="entry name" value="PGAM"/>
    <property type="match status" value="1"/>
</dbReference>
<reference evidence="1" key="1">
    <citation type="submission" date="2021-01" db="EMBL/GenBank/DDBJ databases">
        <authorList>
            <person name="Corre E."/>
            <person name="Pelletier E."/>
            <person name="Niang G."/>
            <person name="Scheremetjew M."/>
            <person name="Finn R."/>
            <person name="Kale V."/>
            <person name="Holt S."/>
            <person name="Cochrane G."/>
            <person name="Meng A."/>
            <person name="Brown T."/>
            <person name="Cohen L."/>
        </authorList>
    </citation>
    <scope>NUCLEOTIDE SEQUENCE</scope>
    <source>
        <strain evidence="1">CCMP1756</strain>
    </source>
</reference>
<dbReference type="Pfam" id="PF00300">
    <property type="entry name" value="His_Phos_1"/>
    <property type="match status" value="1"/>
</dbReference>
<keyword evidence="3" id="KW-1185">Reference proteome</keyword>
<dbReference type="OrthoDB" id="496981at2759"/>
<evidence type="ECO:0000313" key="2">
    <source>
        <dbReference type="EMBL" id="CAH0366823.1"/>
    </source>
</evidence>
<dbReference type="InterPro" id="IPR029033">
    <property type="entry name" value="His_PPase_superfam"/>
</dbReference>
<gene>
    <name evidence="1" type="ORF">PCAL00307_LOCUS8015</name>
    <name evidence="2" type="ORF">PECAL_1P33330</name>
</gene>
<dbReference type="EMBL" id="HBIW01009389">
    <property type="protein sequence ID" value="CAE0692579.1"/>
    <property type="molecule type" value="Transcribed_RNA"/>
</dbReference>
<protein>
    <submittedName>
        <fullName evidence="1">Uncharacterized protein</fullName>
    </submittedName>
</protein>
<evidence type="ECO:0000313" key="3">
    <source>
        <dbReference type="Proteomes" id="UP000789595"/>
    </source>
</evidence>
<dbReference type="PANTHER" id="PTHR48100">
    <property type="entry name" value="BROAD-SPECIFICITY PHOSPHATASE YOR283W-RELATED"/>
    <property type="match status" value="1"/>
</dbReference>
<accession>A0A7S4E5Y1</accession>
<dbReference type="AlphaFoldDB" id="A0A7S4E5Y1"/>
<dbReference type="Proteomes" id="UP000789595">
    <property type="component" value="Unassembled WGS sequence"/>
</dbReference>
<dbReference type="SUPFAM" id="SSF53254">
    <property type="entry name" value="Phosphoglycerate mutase-like"/>
    <property type="match status" value="1"/>
</dbReference>
<organism evidence="1">
    <name type="scientific">Pelagomonas calceolata</name>
    <dbReference type="NCBI Taxonomy" id="35677"/>
    <lineage>
        <taxon>Eukaryota</taxon>
        <taxon>Sar</taxon>
        <taxon>Stramenopiles</taxon>
        <taxon>Ochrophyta</taxon>
        <taxon>Pelagophyceae</taxon>
        <taxon>Pelagomonadales</taxon>
        <taxon>Pelagomonadaceae</taxon>
        <taxon>Pelagomonas</taxon>
    </lineage>
</organism>
<dbReference type="Gene3D" id="3.40.50.1240">
    <property type="entry name" value="Phosphoglycerate mutase-like"/>
    <property type="match status" value="1"/>
</dbReference>
<proteinExistence type="predicted"/>
<evidence type="ECO:0000313" key="1">
    <source>
        <dbReference type="EMBL" id="CAE0692579.1"/>
    </source>
</evidence>
<dbReference type="InterPro" id="IPR050275">
    <property type="entry name" value="PGM_Phosphatase"/>
</dbReference>
<dbReference type="CDD" id="cd07067">
    <property type="entry name" value="HP_PGM_like"/>
    <property type="match status" value="1"/>
</dbReference>
<dbReference type="GO" id="GO:0016791">
    <property type="term" value="F:phosphatase activity"/>
    <property type="evidence" value="ECO:0007669"/>
    <property type="project" value="TreeGrafter"/>
</dbReference>
<dbReference type="InterPro" id="IPR013078">
    <property type="entry name" value="His_Pase_superF_clade-1"/>
</dbReference>